<dbReference type="InParanoid" id="A0A1S3F0X5"/>
<evidence type="ECO:0000256" key="12">
    <source>
        <dbReference type="SAM" id="Coils"/>
    </source>
</evidence>
<accession>A0A1S3F0X5</accession>
<feature type="coiled-coil region" evidence="12">
    <location>
        <begin position="332"/>
        <end position="380"/>
    </location>
</feature>
<gene>
    <name evidence="15" type="primary">Iqcd</name>
</gene>
<dbReference type="PROSITE" id="PS50096">
    <property type="entry name" value="IQ"/>
    <property type="match status" value="1"/>
</dbReference>
<dbReference type="PANTHER" id="PTHR31598:SF1">
    <property type="entry name" value="DYNEIN REGULATORY COMPLEX PROTEIN 10"/>
    <property type="match status" value="1"/>
</dbReference>
<dbReference type="AlphaFoldDB" id="A0A1S3F0X5"/>
<dbReference type="RefSeq" id="XP_012869809.1">
    <property type="nucleotide sequence ID" value="XM_013014355.1"/>
</dbReference>
<keyword evidence="9" id="KW-0966">Cell projection</keyword>
<dbReference type="CDD" id="cd23767">
    <property type="entry name" value="IQCD"/>
    <property type="match status" value="1"/>
</dbReference>
<comment type="subcellular location">
    <subcellularLocation>
        <location evidence="2">Cytoplasm</location>
        <location evidence="2">Cytoskeleton</location>
        <location evidence="2">Flagellum axoneme</location>
    </subcellularLocation>
</comment>
<dbReference type="SMART" id="SM00015">
    <property type="entry name" value="IQ"/>
    <property type="match status" value="1"/>
</dbReference>
<keyword evidence="8" id="KW-0206">Cytoskeleton</keyword>
<protein>
    <recommendedName>
        <fullName evidence="4">Dynein regulatory complex protein 10</fullName>
    </recommendedName>
    <alternativeName>
        <fullName evidence="10">IQ domain-containing protein D</fullName>
    </alternativeName>
</protein>
<keyword evidence="7" id="KW-0969">Cilium</keyword>
<evidence type="ECO:0000256" key="3">
    <source>
        <dbReference type="ARBA" id="ARBA00009071"/>
    </source>
</evidence>
<keyword evidence="14" id="KW-1185">Reference proteome</keyword>
<evidence type="ECO:0000313" key="15">
    <source>
        <dbReference type="RefSeq" id="XP_012869809.1"/>
    </source>
</evidence>
<reference evidence="15" key="1">
    <citation type="submission" date="2025-08" db="UniProtKB">
        <authorList>
            <consortium name="RefSeq"/>
        </authorList>
    </citation>
    <scope>IDENTIFICATION</scope>
    <source>
        <tissue evidence="15">Kidney</tissue>
    </source>
</reference>
<evidence type="ECO:0000256" key="11">
    <source>
        <dbReference type="ARBA" id="ARBA00046836"/>
    </source>
</evidence>
<dbReference type="OrthoDB" id="536093at2759"/>
<comment type="similarity">
    <text evidence="3">Belongs to the DRC10 family.</text>
</comment>
<evidence type="ECO:0000256" key="9">
    <source>
        <dbReference type="ARBA" id="ARBA00023273"/>
    </source>
</evidence>
<feature type="compositionally biased region" description="Basic residues" evidence="13">
    <location>
        <begin position="446"/>
        <end position="456"/>
    </location>
</feature>
<keyword evidence="6" id="KW-0282">Flagellum</keyword>
<evidence type="ECO:0000256" key="5">
    <source>
        <dbReference type="ARBA" id="ARBA00022490"/>
    </source>
</evidence>
<sequence length="456" mass="52640">MALGVFGVTPLYEGWDISRIRLKTEEPLKPAHPLGPLVPPKTKLTTIETKRIMSVLDETIYKVELISLLSYMEEHPKALEGVLPPEIMSVVKDHLDFCQALLQMASFLQEKERQLEEENGQQERWYHDSHTMDIYKAGIPMIIQQVQESTRNVLRCLLSNPSSAKLLQERAPGRSAEAQCFLQSLVEMRGFLFEKLLTSPMEVKERAQFLYDITRRNNRNQELINALENELAERMKNRDMEVEKENFVIQELKNHLHQVLRFSENTLLRTKQEAEKQQKIDFRAGQARLAKVQQEVLLLRSQFHNLTMENWEAEQALRKKKYKVETEIENWIQKYDSEMGEKQEEIEELDSIHKEEKQQLAELQQRHKVLVEEFSQIRAEREITSKKRMEAEREMVRMVKAATVIQAVWKGYLVRSMLMSKKKRGKGKGGVGKGSAGKGGAGKGGGKGKGKGKGKK</sequence>
<feature type="compositionally biased region" description="Gly residues" evidence="13">
    <location>
        <begin position="428"/>
        <end position="445"/>
    </location>
</feature>
<dbReference type="KEGG" id="dord:105984246"/>
<dbReference type="Proteomes" id="UP000081671">
    <property type="component" value="Unplaced"/>
</dbReference>
<feature type="coiled-coil region" evidence="12">
    <location>
        <begin position="98"/>
        <end position="128"/>
    </location>
</feature>
<keyword evidence="12" id="KW-0175">Coiled coil</keyword>
<evidence type="ECO:0000256" key="4">
    <source>
        <dbReference type="ARBA" id="ARBA00021752"/>
    </source>
</evidence>
<comment type="subunit">
    <text evidence="11">Component of the nexin-dynein regulatory complex (N-DRC). Interacts with CFAP52.</text>
</comment>
<feature type="region of interest" description="Disordered" evidence="13">
    <location>
        <begin position="421"/>
        <end position="456"/>
    </location>
</feature>
<dbReference type="Pfam" id="PF00612">
    <property type="entry name" value="IQ"/>
    <property type="match status" value="1"/>
</dbReference>
<proteinExistence type="inferred from homology"/>
<comment type="function">
    <text evidence="1">Component of the nexin-dynein regulatory complex (N-DRC), a key regulator of ciliary/flagellar motility which maintains the alignment and integrity of the distal axoneme and regulates microtubule sliding in motile axonemes.</text>
</comment>
<evidence type="ECO:0000313" key="14">
    <source>
        <dbReference type="Proteomes" id="UP000081671"/>
    </source>
</evidence>
<dbReference type="FunCoup" id="A0A1S3F0X5">
    <property type="interactions" value="178"/>
</dbReference>
<dbReference type="InterPro" id="IPR000048">
    <property type="entry name" value="IQ_motif_EF-hand-BS"/>
</dbReference>
<evidence type="ECO:0000256" key="7">
    <source>
        <dbReference type="ARBA" id="ARBA00023069"/>
    </source>
</evidence>
<evidence type="ECO:0000256" key="6">
    <source>
        <dbReference type="ARBA" id="ARBA00022846"/>
    </source>
</evidence>
<dbReference type="GeneID" id="105984246"/>
<dbReference type="PANTHER" id="PTHR31598">
    <property type="entry name" value="IQ DOMAIN-CONTAINING PROTEIN D"/>
    <property type="match status" value="1"/>
</dbReference>
<evidence type="ECO:0000256" key="10">
    <source>
        <dbReference type="ARBA" id="ARBA00032180"/>
    </source>
</evidence>
<name>A0A1S3F0X5_DIPOR</name>
<keyword evidence="5" id="KW-0963">Cytoplasm</keyword>
<dbReference type="CTD" id="75732"/>
<evidence type="ECO:0000256" key="2">
    <source>
        <dbReference type="ARBA" id="ARBA00004611"/>
    </source>
</evidence>
<dbReference type="Gene3D" id="1.20.5.190">
    <property type="match status" value="1"/>
</dbReference>
<evidence type="ECO:0000256" key="8">
    <source>
        <dbReference type="ARBA" id="ARBA00023212"/>
    </source>
</evidence>
<dbReference type="STRING" id="10020.ENSDORP00000027021"/>
<organism evidence="14 15">
    <name type="scientific">Dipodomys ordii</name>
    <name type="common">Ord's kangaroo rat</name>
    <dbReference type="NCBI Taxonomy" id="10020"/>
    <lineage>
        <taxon>Eukaryota</taxon>
        <taxon>Metazoa</taxon>
        <taxon>Chordata</taxon>
        <taxon>Craniata</taxon>
        <taxon>Vertebrata</taxon>
        <taxon>Euteleostomi</taxon>
        <taxon>Mammalia</taxon>
        <taxon>Eutheria</taxon>
        <taxon>Euarchontoglires</taxon>
        <taxon>Glires</taxon>
        <taxon>Rodentia</taxon>
        <taxon>Castorimorpha</taxon>
        <taxon>Heteromyidae</taxon>
        <taxon>Dipodomyinae</taxon>
        <taxon>Dipodomys</taxon>
    </lineage>
</organism>
<evidence type="ECO:0000256" key="13">
    <source>
        <dbReference type="SAM" id="MobiDB-lite"/>
    </source>
</evidence>
<dbReference type="InterPro" id="IPR042815">
    <property type="entry name" value="DRC10"/>
</dbReference>
<evidence type="ECO:0000256" key="1">
    <source>
        <dbReference type="ARBA" id="ARBA00003029"/>
    </source>
</evidence>